<dbReference type="InterPro" id="IPR001789">
    <property type="entry name" value="Sig_transdc_resp-reg_receiver"/>
</dbReference>
<dbReference type="GO" id="GO:0000156">
    <property type="term" value="F:phosphorelay response regulator activity"/>
    <property type="evidence" value="ECO:0007669"/>
    <property type="project" value="TreeGrafter"/>
</dbReference>
<dbReference type="PANTHER" id="PTHR48111:SF22">
    <property type="entry name" value="REGULATOR OF RPOS"/>
    <property type="match status" value="1"/>
</dbReference>
<evidence type="ECO:0000256" key="7">
    <source>
        <dbReference type="ARBA" id="ARBA00024867"/>
    </source>
</evidence>
<dbReference type="SMART" id="SM00862">
    <property type="entry name" value="Trans_reg_C"/>
    <property type="match status" value="1"/>
</dbReference>
<dbReference type="Proteomes" id="UP001057868">
    <property type="component" value="Unassembled WGS sequence"/>
</dbReference>
<keyword evidence="4" id="KW-0805">Transcription regulation</keyword>
<dbReference type="AlphaFoldDB" id="A0A9W6DCJ1"/>
<name>A0A9W6DCJ1_9CLOT</name>
<evidence type="ECO:0000256" key="2">
    <source>
        <dbReference type="ARBA" id="ARBA00022553"/>
    </source>
</evidence>
<dbReference type="Pfam" id="PF00072">
    <property type="entry name" value="Response_reg"/>
    <property type="match status" value="1"/>
</dbReference>
<dbReference type="InterPro" id="IPR011006">
    <property type="entry name" value="CheY-like_superfamily"/>
</dbReference>
<keyword evidence="6" id="KW-0804">Transcription</keyword>
<evidence type="ECO:0000256" key="5">
    <source>
        <dbReference type="ARBA" id="ARBA00023125"/>
    </source>
</evidence>
<keyword evidence="5 9" id="KW-0238">DNA-binding</keyword>
<evidence type="ECO:0000313" key="13">
    <source>
        <dbReference type="Proteomes" id="UP001057868"/>
    </source>
</evidence>
<dbReference type="Gene3D" id="6.10.250.690">
    <property type="match status" value="1"/>
</dbReference>
<dbReference type="InterPro" id="IPR001867">
    <property type="entry name" value="OmpR/PhoB-type_DNA-bd"/>
</dbReference>
<dbReference type="PROSITE" id="PS50110">
    <property type="entry name" value="RESPONSE_REGULATORY"/>
    <property type="match status" value="1"/>
</dbReference>
<evidence type="ECO:0000256" key="4">
    <source>
        <dbReference type="ARBA" id="ARBA00023015"/>
    </source>
</evidence>
<gene>
    <name evidence="12" type="ORF">CFOLD11_36200</name>
</gene>
<evidence type="ECO:0000256" key="1">
    <source>
        <dbReference type="ARBA" id="ARBA00018672"/>
    </source>
</evidence>
<evidence type="ECO:0000256" key="3">
    <source>
        <dbReference type="ARBA" id="ARBA00023012"/>
    </source>
</evidence>
<dbReference type="GO" id="GO:0032993">
    <property type="term" value="C:protein-DNA complex"/>
    <property type="evidence" value="ECO:0007669"/>
    <property type="project" value="TreeGrafter"/>
</dbReference>
<dbReference type="InterPro" id="IPR036388">
    <property type="entry name" value="WH-like_DNA-bd_sf"/>
</dbReference>
<dbReference type="GO" id="GO:0000976">
    <property type="term" value="F:transcription cis-regulatory region binding"/>
    <property type="evidence" value="ECO:0007669"/>
    <property type="project" value="TreeGrafter"/>
</dbReference>
<feature type="domain" description="Response regulatory" evidence="10">
    <location>
        <begin position="2"/>
        <end position="116"/>
    </location>
</feature>
<dbReference type="CDD" id="cd00383">
    <property type="entry name" value="trans_reg_C"/>
    <property type="match status" value="1"/>
</dbReference>
<dbReference type="InterPro" id="IPR039420">
    <property type="entry name" value="WalR-like"/>
</dbReference>
<dbReference type="PANTHER" id="PTHR48111">
    <property type="entry name" value="REGULATOR OF RPOS"/>
    <property type="match status" value="1"/>
</dbReference>
<sequence length="226" mass="26080">MKILLIEDEEELSKIVARGLLKCGYAVDSAYDGEEALDYYEINEYDVIVLDLNIPKIEGLEVLKRIRQKDKKAKILILSARSAIDDKVKGLDMGANDYLTKPFDFLELEARIRNLSRMAYIQQENELYCGGVYLNMSTKVVSFQSIKLNLTKKEYSILEYMMLKKGQVISTKQLIDHVWDSEADLYPDTLKYHIHSIKKKLVDVNCNQNLIRNIRGIGYKITEGEE</sequence>
<protein>
    <recommendedName>
        <fullName evidence="1">Stage 0 sporulation protein A homolog</fullName>
    </recommendedName>
</protein>
<feature type="domain" description="OmpR/PhoB-type" evidence="11">
    <location>
        <begin position="124"/>
        <end position="223"/>
    </location>
</feature>
<dbReference type="RefSeq" id="WP_261853685.1">
    <property type="nucleotide sequence ID" value="NZ_BQXY01000007.1"/>
</dbReference>
<dbReference type="Gene3D" id="1.10.10.10">
    <property type="entry name" value="Winged helix-like DNA-binding domain superfamily/Winged helix DNA-binding domain"/>
    <property type="match status" value="1"/>
</dbReference>
<dbReference type="Gene3D" id="3.40.50.2300">
    <property type="match status" value="1"/>
</dbReference>
<keyword evidence="2 8" id="KW-0597">Phosphoprotein</keyword>
<dbReference type="FunFam" id="3.40.50.2300:FF:000002">
    <property type="entry name" value="DNA-binding response regulator PhoP"/>
    <property type="match status" value="1"/>
</dbReference>
<proteinExistence type="predicted"/>
<dbReference type="SMART" id="SM00448">
    <property type="entry name" value="REC"/>
    <property type="match status" value="1"/>
</dbReference>
<accession>A0A9W6DCJ1</accession>
<dbReference type="PROSITE" id="PS51755">
    <property type="entry name" value="OMPR_PHOB"/>
    <property type="match status" value="1"/>
</dbReference>
<organism evidence="12 13">
    <name type="scientific">Clostridium folliculivorans</name>
    <dbReference type="NCBI Taxonomy" id="2886038"/>
    <lineage>
        <taxon>Bacteria</taxon>
        <taxon>Bacillati</taxon>
        <taxon>Bacillota</taxon>
        <taxon>Clostridia</taxon>
        <taxon>Eubacteriales</taxon>
        <taxon>Clostridiaceae</taxon>
        <taxon>Clostridium</taxon>
    </lineage>
</organism>
<evidence type="ECO:0000256" key="9">
    <source>
        <dbReference type="PROSITE-ProRule" id="PRU01091"/>
    </source>
</evidence>
<comment type="caution">
    <text evidence="12">The sequence shown here is derived from an EMBL/GenBank/DDBJ whole genome shotgun (WGS) entry which is preliminary data.</text>
</comment>
<dbReference type="EMBL" id="BQXY01000007">
    <property type="protein sequence ID" value="GKU26793.1"/>
    <property type="molecule type" value="Genomic_DNA"/>
</dbReference>
<comment type="function">
    <text evidence="7">May play the central regulatory role in sporulation. It may be an element of the effector pathway responsible for the activation of sporulation genes in response to nutritional stress. Spo0A may act in concert with spo0H (a sigma factor) to control the expression of some genes that are critical to the sporulation process.</text>
</comment>
<evidence type="ECO:0000313" key="12">
    <source>
        <dbReference type="EMBL" id="GKU26793.1"/>
    </source>
</evidence>
<dbReference type="GO" id="GO:0005829">
    <property type="term" value="C:cytosol"/>
    <property type="evidence" value="ECO:0007669"/>
    <property type="project" value="TreeGrafter"/>
</dbReference>
<reference evidence="12" key="1">
    <citation type="journal article" date="2023" name="Int. J. Syst. Evol. Microbiol.">
        <title>&lt;i&gt;Clostridium folliculivorans&lt;/i&gt; sp. nov., isolated from soil samples of an organic paddy in Japan.</title>
        <authorList>
            <person name="Tazawa J."/>
            <person name="Kobayashi H."/>
            <person name="Tanizawa Y."/>
            <person name="Uchino A."/>
            <person name="Tanaka F."/>
            <person name="Urashima Y."/>
            <person name="Miura S."/>
            <person name="Sakamoto M."/>
            <person name="Ohkuma M."/>
            <person name="Tohno M."/>
        </authorList>
    </citation>
    <scope>NUCLEOTIDE SEQUENCE</scope>
    <source>
        <strain evidence="12">D1-1</strain>
    </source>
</reference>
<feature type="DNA-binding region" description="OmpR/PhoB-type" evidence="9">
    <location>
        <begin position="124"/>
        <end position="223"/>
    </location>
</feature>
<keyword evidence="3" id="KW-0902">Two-component regulatory system</keyword>
<evidence type="ECO:0000256" key="8">
    <source>
        <dbReference type="PROSITE-ProRule" id="PRU00169"/>
    </source>
</evidence>
<dbReference type="Pfam" id="PF00486">
    <property type="entry name" value="Trans_reg_C"/>
    <property type="match status" value="1"/>
</dbReference>
<dbReference type="GO" id="GO:0006355">
    <property type="term" value="P:regulation of DNA-templated transcription"/>
    <property type="evidence" value="ECO:0007669"/>
    <property type="project" value="InterPro"/>
</dbReference>
<evidence type="ECO:0000259" key="11">
    <source>
        <dbReference type="PROSITE" id="PS51755"/>
    </source>
</evidence>
<evidence type="ECO:0000259" key="10">
    <source>
        <dbReference type="PROSITE" id="PS50110"/>
    </source>
</evidence>
<feature type="modified residue" description="4-aspartylphosphate" evidence="8">
    <location>
        <position position="51"/>
    </location>
</feature>
<evidence type="ECO:0000256" key="6">
    <source>
        <dbReference type="ARBA" id="ARBA00023163"/>
    </source>
</evidence>
<keyword evidence="13" id="KW-1185">Reference proteome</keyword>
<dbReference type="SUPFAM" id="SSF52172">
    <property type="entry name" value="CheY-like"/>
    <property type="match status" value="1"/>
</dbReference>